<protein>
    <submittedName>
        <fullName evidence="7">FUSC family protein</fullName>
    </submittedName>
</protein>
<keyword evidence="4 5" id="KW-0472">Membrane</keyword>
<evidence type="ECO:0000256" key="4">
    <source>
        <dbReference type="ARBA" id="ARBA00023136"/>
    </source>
</evidence>
<evidence type="ECO:0000256" key="5">
    <source>
        <dbReference type="SAM" id="Phobius"/>
    </source>
</evidence>
<keyword evidence="2 5" id="KW-0812">Transmembrane</keyword>
<feature type="transmembrane region" description="Helical" evidence="5">
    <location>
        <begin position="42"/>
        <end position="58"/>
    </location>
</feature>
<feature type="transmembrane region" description="Helical" evidence="5">
    <location>
        <begin position="234"/>
        <end position="252"/>
    </location>
</feature>
<feature type="transmembrane region" description="Helical" evidence="5">
    <location>
        <begin position="20"/>
        <end position="36"/>
    </location>
</feature>
<gene>
    <name evidence="7" type="ORF">HZU75_16970</name>
</gene>
<organism evidence="7 8">
    <name type="scientific">Chitinibacter fontanus</name>
    <dbReference type="NCBI Taxonomy" id="1737446"/>
    <lineage>
        <taxon>Bacteria</taxon>
        <taxon>Pseudomonadati</taxon>
        <taxon>Pseudomonadota</taxon>
        <taxon>Betaproteobacteria</taxon>
        <taxon>Neisseriales</taxon>
        <taxon>Chitinibacteraceae</taxon>
        <taxon>Chitinibacter</taxon>
    </lineage>
</organism>
<dbReference type="AlphaFoldDB" id="A0A7D5VBU9"/>
<feature type="transmembrane region" description="Helical" evidence="5">
    <location>
        <begin position="70"/>
        <end position="86"/>
    </location>
</feature>
<feature type="transmembrane region" description="Helical" evidence="5">
    <location>
        <begin position="259"/>
        <end position="276"/>
    </location>
</feature>
<evidence type="ECO:0000313" key="8">
    <source>
        <dbReference type="Proteomes" id="UP000510822"/>
    </source>
</evidence>
<dbReference type="KEGG" id="cfon:HZU75_16970"/>
<dbReference type="Proteomes" id="UP000510822">
    <property type="component" value="Chromosome"/>
</dbReference>
<accession>A0A7D5VBU9</accession>
<feature type="domain" description="Integral membrane bound transporter" evidence="6">
    <location>
        <begin position="201"/>
        <end position="325"/>
    </location>
</feature>
<feature type="transmembrane region" description="Helical" evidence="5">
    <location>
        <begin position="313"/>
        <end position="333"/>
    </location>
</feature>
<evidence type="ECO:0000313" key="7">
    <source>
        <dbReference type="EMBL" id="QLI83075.1"/>
    </source>
</evidence>
<sequence>MPNWIQLLKPSRNPFHASRMILGALAFGLPMGWFVLQGQNQHAAYAGFGIIASLFMDIGGTRRLRLESMFVGNAVILGAASFSLALNHSWPIWIAGVVLLFSLIGSNLAAGFALDLKLRLLACAYLIGYPGTMISGDILPLYLLGAVFTMGLSTAFAPRINNPVALPSPPHWRLDWQKLKSGQKAGLTFGVFLGLACASSFFAAHTFNLYAPNLAAVTTLMVFRPEPDRTESTIWLRITGVLLASTLAWTLVFPAQSSWQLLLLAIIAGALLPVAFANGLMYVAAQITFIMYVILALLGVSGRMAQHFAEMRLVETLLGAFTAAVFAMIYELLTSKQQPSKP</sequence>
<keyword evidence="3 5" id="KW-1133">Transmembrane helix</keyword>
<dbReference type="Pfam" id="PF13515">
    <property type="entry name" value="FUSC_2"/>
    <property type="match status" value="1"/>
</dbReference>
<keyword evidence="8" id="KW-1185">Reference proteome</keyword>
<evidence type="ECO:0000259" key="6">
    <source>
        <dbReference type="Pfam" id="PF13515"/>
    </source>
</evidence>
<dbReference type="EMBL" id="CP058952">
    <property type="protein sequence ID" value="QLI83075.1"/>
    <property type="molecule type" value="Genomic_DNA"/>
</dbReference>
<feature type="transmembrane region" description="Helical" evidence="5">
    <location>
        <begin position="282"/>
        <end position="301"/>
    </location>
</feature>
<evidence type="ECO:0000256" key="2">
    <source>
        <dbReference type="ARBA" id="ARBA00022692"/>
    </source>
</evidence>
<proteinExistence type="predicted"/>
<name>A0A7D5VBU9_9NEIS</name>
<feature type="transmembrane region" description="Helical" evidence="5">
    <location>
        <begin position="92"/>
        <end position="114"/>
    </location>
</feature>
<dbReference type="RefSeq" id="WP_180307144.1">
    <property type="nucleotide sequence ID" value="NZ_CP058952.1"/>
</dbReference>
<evidence type="ECO:0000256" key="3">
    <source>
        <dbReference type="ARBA" id="ARBA00022989"/>
    </source>
</evidence>
<comment type="subcellular location">
    <subcellularLocation>
        <location evidence="1">Membrane</location>
        <topology evidence="1">Multi-pass membrane protein</topology>
    </subcellularLocation>
</comment>
<dbReference type="GO" id="GO:0016020">
    <property type="term" value="C:membrane"/>
    <property type="evidence" value="ECO:0007669"/>
    <property type="project" value="UniProtKB-SubCell"/>
</dbReference>
<dbReference type="InterPro" id="IPR049453">
    <property type="entry name" value="Memb_transporter_dom"/>
</dbReference>
<feature type="transmembrane region" description="Helical" evidence="5">
    <location>
        <begin position="185"/>
        <end position="204"/>
    </location>
</feature>
<evidence type="ECO:0000256" key="1">
    <source>
        <dbReference type="ARBA" id="ARBA00004141"/>
    </source>
</evidence>
<reference evidence="7 8" key="1">
    <citation type="journal article" date="2016" name="Int. J. Syst. Evol. Microbiol.">
        <title>Chitinibacter fontanus sp. nov., isolated from a spring.</title>
        <authorList>
            <person name="Sheu S.Y."/>
            <person name="Li Y.S."/>
            <person name="Young C.C."/>
            <person name="Chen W.M."/>
        </authorList>
    </citation>
    <scope>NUCLEOTIDE SEQUENCE [LARGE SCALE GENOMIC DNA]</scope>
    <source>
        <strain evidence="7 8">STM-7</strain>
    </source>
</reference>